<evidence type="ECO:0000256" key="17">
    <source>
        <dbReference type="ARBA" id="ARBA00069875"/>
    </source>
</evidence>
<keyword evidence="11 19" id="KW-0508">mRNA splicing</keyword>
<accession>A0A1A9V722</accession>
<keyword evidence="3 19" id="KW-0507">mRNA processing</keyword>
<dbReference type="InterPro" id="IPR041677">
    <property type="entry name" value="DNA2/NAM7_AAA_11"/>
</dbReference>
<dbReference type="CDD" id="cd17935">
    <property type="entry name" value="EEXXQc_AQR"/>
    <property type="match status" value="1"/>
</dbReference>
<keyword evidence="4" id="KW-0747">Spliceosome</keyword>
<dbReference type="PANTHER" id="PTHR10887:SF5">
    <property type="entry name" value="RNA HELICASE AQUARIUS"/>
    <property type="match status" value="1"/>
</dbReference>
<keyword evidence="7" id="KW-0347">Helicase</keyword>
<feature type="domain" description="RNA helicase aquarius beta-barrel" evidence="24">
    <location>
        <begin position="562"/>
        <end position="726"/>
    </location>
</feature>
<dbReference type="Gene3D" id="3.40.50.300">
    <property type="entry name" value="P-loop containing nucleotide triphosphate hydrolases"/>
    <property type="match status" value="2"/>
</dbReference>
<dbReference type="GO" id="GO:0000398">
    <property type="term" value="P:mRNA splicing, via spliceosome"/>
    <property type="evidence" value="ECO:0007669"/>
    <property type="project" value="InterPro"/>
</dbReference>
<evidence type="ECO:0000256" key="9">
    <source>
        <dbReference type="ARBA" id="ARBA00022884"/>
    </source>
</evidence>
<evidence type="ECO:0000256" key="3">
    <source>
        <dbReference type="ARBA" id="ARBA00022664"/>
    </source>
</evidence>
<evidence type="ECO:0000256" key="5">
    <source>
        <dbReference type="ARBA" id="ARBA00022741"/>
    </source>
</evidence>
<dbReference type="GO" id="GO:0016787">
    <property type="term" value="F:hydrolase activity"/>
    <property type="evidence" value="ECO:0007669"/>
    <property type="project" value="UniProtKB-KW"/>
</dbReference>
<evidence type="ECO:0000256" key="15">
    <source>
        <dbReference type="ARBA" id="ARBA00061244"/>
    </source>
</evidence>
<evidence type="ECO:0000256" key="7">
    <source>
        <dbReference type="ARBA" id="ARBA00022806"/>
    </source>
</evidence>
<keyword evidence="12 19" id="KW-0539">Nucleus</keyword>
<dbReference type="InterPro" id="IPR048966">
    <property type="entry name" value="Aquarius_b-barrel"/>
</dbReference>
<keyword evidence="27" id="KW-1185">Reference proteome</keyword>
<dbReference type="GO" id="GO:0071013">
    <property type="term" value="C:catalytic step 2 spliceosome"/>
    <property type="evidence" value="ECO:0007669"/>
    <property type="project" value="TreeGrafter"/>
</dbReference>
<dbReference type="GO" id="GO:0005654">
    <property type="term" value="C:nucleoplasm"/>
    <property type="evidence" value="ECO:0007669"/>
    <property type="project" value="UniProtKB-SubCell"/>
</dbReference>
<evidence type="ECO:0000256" key="6">
    <source>
        <dbReference type="ARBA" id="ARBA00022801"/>
    </source>
</evidence>
<dbReference type="InterPro" id="IPR047187">
    <property type="entry name" value="SF1_C_Upf1"/>
</dbReference>
<dbReference type="InterPro" id="IPR048967">
    <property type="entry name" value="Aquarius_insert"/>
</dbReference>
<organism evidence="26 27">
    <name type="scientific">Glossina austeni</name>
    <name type="common">Savannah tsetse fly</name>
    <dbReference type="NCBI Taxonomy" id="7395"/>
    <lineage>
        <taxon>Eukaryota</taxon>
        <taxon>Metazoa</taxon>
        <taxon>Ecdysozoa</taxon>
        <taxon>Arthropoda</taxon>
        <taxon>Hexapoda</taxon>
        <taxon>Insecta</taxon>
        <taxon>Pterygota</taxon>
        <taxon>Neoptera</taxon>
        <taxon>Endopterygota</taxon>
        <taxon>Diptera</taxon>
        <taxon>Brachycera</taxon>
        <taxon>Muscomorpha</taxon>
        <taxon>Hippoboscoidea</taxon>
        <taxon>Glossinidae</taxon>
        <taxon>Glossina</taxon>
    </lineage>
</organism>
<keyword evidence="6" id="KW-0378">Hydrolase</keyword>
<name>A0A1A9V722_GLOAU</name>
<dbReference type="GO" id="GO:0005524">
    <property type="term" value="F:ATP binding"/>
    <property type="evidence" value="ECO:0007669"/>
    <property type="project" value="UniProtKB-KW"/>
</dbReference>
<dbReference type="PANTHER" id="PTHR10887">
    <property type="entry name" value="DNA2/NAM7 HELICASE FAMILY"/>
    <property type="match status" value="1"/>
</dbReference>
<evidence type="ECO:0000256" key="14">
    <source>
        <dbReference type="ARBA" id="ARBA00057313"/>
    </source>
</evidence>
<proteinExistence type="inferred from homology"/>
<dbReference type="InterPro" id="IPR026300">
    <property type="entry name" value="CWF11_fam"/>
</dbReference>
<dbReference type="PIRSF" id="PIRSF038901">
    <property type="entry name" value="AQR_cwf11"/>
    <property type="match status" value="1"/>
</dbReference>
<evidence type="ECO:0000256" key="16">
    <source>
        <dbReference type="ARBA" id="ARBA00063921"/>
    </source>
</evidence>
<reference evidence="26" key="1">
    <citation type="submission" date="2020-05" db="UniProtKB">
        <authorList>
            <consortium name="EnsemblMetazoa"/>
        </authorList>
    </citation>
    <scope>IDENTIFICATION</scope>
    <source>
        <strain evidence="26">TTRI</strain>
    </source>
</reference>
<evidence type="ECO:0000256" key="11">
    <source>
        <dbReference type="ARBA" id="ARBA00023187"/>
    </source>
</evidence>
<evidence type="ECO:0000256" key="8">
    <source>
        <dbReference type="ARBA" id="ARBA00022840"/>
    </source>
</evidence>
<evidence type="ECO:0000259" key="25">
    <source>
        <dbReference type="Pfam" id="PF21144"/>
    </source>
</evidence>
<evidence type="ECO:0000256" key="19">
    <source>
        <dbReference type="PIRNR" id="PIRNR038901"/>
    </source>
</evidence>
<dbReference type="InterPro" id="IPR041679">
    <property type="entry name" value="DNA2/NAM7-like_C"/>
</dbReference>
<feature type="domain" description="DNA2/NAM7 helicase-like C-terminal" evidence="22">
    <location>
        <begin position="1180"/>
        <end position="1372"/>
    </location>
</feature>
<feature type="domain" description="DNA2/NAM7 helicase helicase" evidence="21">
    <location>
        <begin position="867"/>
        <end position="1171"/>
    </location>
</feature>
<sequence>MNGHLLQRLKILPHSHYSLIKVSYLYVCEKECTNFVLITIRCFSRFTASTLEIAMHIEEDSSENSDKKTGGNPNNKNNATVTVSQIGSDVIWEIAAKYWQVTTDTPSSHLPYDARIIEDIYTKEILNHKNAIRRIILLEFSQYLEKYLWPNYKRSEATCAHLMSIVFMVNEKFRERVEVWNTFEDMPEEFPNFFMHALENCLADERQCQMREKTALIVFLNHCFNSMEIELCRNQVKRLVSLSIWNCLQPKRLEQELHEIPEWRKYWRKLQKKEKSETKPTINWERHFLQNLIINFLKILENISLDGIVSAHTIQYCERFLELMIDLEALLPTRRFFNTLLDDCHLIVRAQICNLVQRPEGKLFGQLLDMLKFYSRFEINDVTGDSLTDHDMTQLHYKKITSLQRAAFAKFPDLRLFALSNVASVDSREALERHFGNLDGDALKQIASFLNLVPEDVEPPFQWHRLDSRFLKELLITRHERRCSQLDALNEMPLYPTELVIWDENIVPTEYYSGDGCLALPKLNLQFLTLHDYLLRNFNLFRLESTYEIRQDIEDSVSRMLPWLSEEEEVVFGGWARMALPIASFAVVEVAKPHIGEKKPSRVRADVSVTLSVRKEIKDEWENLRKHDVCFLITVKPTKPYGTKYNPHEPFIPQVGLACVRGCEVEGMLDANGRVIEDGPEPRPQLPGEQRTYRVWLDCNQYRLDMDALQEGAEDVYENFNIIMRRKPKENNFKAVLETIRHLMNTECVVPGWLHDILLGYGDPSAAHYSKMPNQESNLDFNDTFLSYEHLNKSFPNCEIECDRPEDQRNPPFRLVFKDNASPSEGEDREESVTSSRSTISVMPYKFESRGPYMGNKPKQNSINFTPTQIEAIRAGMQPGLTVVVGPPGTGKTDVAVQIISNLYHNHPNQRTLIVTHSNQALNQLFEKIMCLDIDERHLLRLGHGEESLETEKDFSRYGRVNYVLAKRIDLLSQAQKLQESLGVLGDNAYTCETAGYFFLSNIMSRWEKFQLEVNATKVNDSSSWREIFETKFPFTKFFAAAPQPLFSGNNFNDYMDIAKSCFRYISHIFAELEEFRAFELLRTGLDRSKYLLVKEAKVIAMTCTHAALKRKELVNLGFRYDNILMEEAAQILEIETFIPLLLQNPLDGFNRLKRWIMIGDHHQLPPVVKNMAFQKYSNMEQSLFTRLVRLGVPTVDLDGQGRARSSICSLYRWRYKKLDDLEHICIDKEYQRANAGFLYDYQFINVDDFNGVGESEPNPFFYQNLAEAEYIVAVYMYMRLKGYPAEKISILTTYNGQKHLIRDVINARCGNNAIIGWPQKITTVDKYQGQQNDYILISLVRTKAVGHLRDVRRLVVATSRARLGLYIFGRMSLFRNCFELQKTFKLLTKRPQKLQLLESERYPTDRLTDDNPAGPVKIVDNMTQMAEYVFELYTTQMETIKDQLPLATELQGEKNVNLPEEVTSTTTTENFEIATVITSERPRKNTDNDKKIEEPSKTPAKLFKRSTIINEISIDDEEMQERESKDVNTNIIE</sequence>
<dbReference type="CDD" id="cd18808">
    <property type="entry name" value="SF1_C_Upf1"/>
    <property type="match status" value="1"/>
</dbReference>
<comment type="function">
    <text evidence="14">Involved in pre-mRNA splicing as component of the spliceosome. Intron-binding spliceosomal protein required to link pre-mRNA splicing and snoRNP (small nucleolar ribonucleoprotein) biogenesis. Plays a key role in position-dependent assembly of intron-encoded box C/D small snoRNP, splicing being required for snoRNP assembly. May act by helping the folding of the snoRNA sequence. Binds to intron of pre-mRNAs in a sequence-independent manner, contacting the region between snoRNA and the branchpoint of introns (40 nucleotides upstream of the branchpoint) during the late stages of splicing. Has ATP-dependent RNA helicase activity and can unwind double-stranded RNA molecules with a 3' overhang (in vitro).</text>
</comment>
<evidence type="ECO:0000259" key="22">
    <source>
        <dbReference type="Pfam" id="PF13087"/>
    </source>
</evidence>
<dbReference type="STRING" id="7395.A0A1A9V722"/>
<evidence type="ECO:0000313" key="26">
    <source>
        <dbReference type="EnsemblMetazoa" id="GAUT027996-PA"/>
    </source>
</evidence>
<dbReference type="Proteomes" id="UP000078200">
    <property type="component" value="Unassembled WGS sequence"/>
</dbReference>
<dbReference type="GO" id="GO:0003729">
    <property type="term" value="F:mRNA binding"/>
    <property type="evidence" value="ECO:0007669"/>
    <property type="project" value="TreeGrafter"/>
</dbReference>
<feature type="domain" description="RNA helicase aquarius insertion" evidence="25">
    <location>
        <begin position="774"/>
        <end position="855"/>
    </location>
</feature>
<evidence type="ECO:0000313" key="27">
    <source>
        <dbReference type="Proteomes" id="UP000078200"/>
    </source>
</evidence>
<keyword evidence="9" id="KW-0694">RNA-binding</keyword>
<feature type="region of interest" description="Disordered" evidence="20">
    <location>
        <begin position="1481"/>
        <end position="1501"/>
    </location>
</feature>
<evidence type="ECO:0000256" key="18">
    <source>
        <dbReference type="ARBA" id="ARBA00083796"/>
    </source>
</evidence>
<dbReference type="InterPro" id="IPR032174">
    <property type="entry name" value="Aquarius_N"/>
</dbReference>
<feature type="compositionally biased region" description="Basic and acidic residues" evidence="20">
    <location>
        <begin position="1481"/>
        <end position="1497"/>
    </location>
</feature>
<dbReference type="Pfam" id="PF16399">
    <property type="entry name" value="Aquarius_N_1st"/>
    <property type="match status" value="1"/>
</dbReference>
<evidence type="ECO:0000259" key="23">
    <source>
        <dbReference type="Pfam" id="PF16399"/>
    </source>
</evidence>
<evidence type="ECO:0000259" key="21">
    <source>
        <dbReference type="Pfam" id="PF13086"/>
    </source>
</evidence>
<dbReference type="Pfam" id="PF13087">
    <property type="entry name" value="AAA_12"/>
    <property type="match status" value="1"/>
</dbReference>
<evidence type="ECO:0000256" key="20">
    <source>
        <dbReference type="SAM" id="MobiDB-lite"/>
    </source>
</evidence>
<feature type="domain" description="RNA helicase aquarius N-terminal" evidence="23">
    <location>
        <begin position="91"/>
        <end position="482"/>
    </location>
</feature>
<evidence type="ECO:0000256" key="13">
    <source>
        <dbReference type="ARBA" id="ARBA00047984"/>
    </source>
</evidence>
<evidence type="ECO:0000256" key="12">
    <source>
        <dbReference type="ARBA" id="ARBA00023242"/>
    </source>
</evidence>
<dbReference type="EnsemblMetazoa" id="GAUT027996-RA">
    <property type="protein sequence ID" value="GAUT027996-PA"/>
    <property type="gene ID" value="GAUT027996"/>
</dbReference>
<evidence type="ECO:0000256" key="2">
    <source>
        <dbReference type="ARBA" id="ARBA00012552"/>
    </source>
</evidence>
<dbReference type="Pfam" id="PF21144">
    <property type="entry name" value="Aquarius_N_3rd"/>
    <property type="match status" value="1"/>
</dbReference>
<dbReference type="InterPro" id="IPR027417">
    <property type="entry name" value="P-loop_NTPase"/>
</dbReference>
<evidence type="ECO:0000256" key="4">
    <source>
        <dbReference type="ARBA" id="ARBA00022728"/>
    </source>
</evidence>
<keyword evidence="8" id="KW-0067">ATP-binding</keyword>
<dbReference type="InterPro" id="IPR045055">
    <property type="entry name" value="DNA2/NAM7-like"/>
</dbReference>
<evidence type="ECO:0000259" key="24">
    <source>
        <dbReference type="Pfam" id="PF21143"/>
    </source>
</evidence>
<dbReference type="EC" id="3.6.4.13" evidence="2"/>
<feature type="region of interest" description="Disordered" evidence="20">
    <location>
        <begin position="804"/>
        <end position="838"/>
    </location>
</feature>
<dbReference type="FunFam" id="3.40.50.300:FF:000396">
    <property type="entry name" value="RNA helicase aquarius"/>
    <property type="match status" value="1"/>
</dbReference>
<keyword evidence="10" id="KW-0007">Acetylation</keyword>
<comment type="subcellular location">
    <subcellularLocation>
        <location evidence="1">Nucleus</location>
        <location evidence="1">Nucleoplasm</location>
    </subcellularLocation>
</comment>
<dbReference type="Pfam" id="PF13086">
    <property type="entry name" value="AAA_11"/>
    <property type="match status" value="1"/>
</dbReference>
<dbReference type="VEuPathDB" id="VectorBase:GAUT027996"/>
<keyword evidence="5" id="KW-0547">Nucleotide-binding</keyword>
<evidence type="ECO:0000256" key="1">
    <source>
        <dbReference type="ARBA" id="ARBA00004642"/>
    </source>
</evidence>
<protein>
    <recommendedName>
        <fullName evidence="17">RNA helicase aquarius</fullName>
        <ecNumber evidence="2">3.6.4.13</ecNumber>
    </recommendedName>
    <alternativeName>
        <fullName evidence="18">Intron-binding protein of 160 kDa</fullName>
    </alternativeName>
</protein>
<comment type="similarity">
    <text evidence="15 19">Belongs to the CWF11 family.</text>
</comment>
<dbReference type="GO" id="GO:0003724">
    <property type="term" value="F:RNA helicase activity"/>
    <property type="evidence" value="ECO:0007669"/>
    <property type="project" value="UniProtKB-EC"/>
</dbReference>
<evidence type="ECO:0000256" key="10">
    <source>
        <dbReference type="ARBA" id="ARBA00022990"/>
    </source>
</evidence>
<dbReference type="SUPFAM" id="SSF52540">
    <property type="entry name" value="P-loop containing nucleoside triphosphate hydrolases"/>
    <property type="match status" value="1"/>
</dbReference>
<comment type="subunit">
    <text evidence="16">Identified in the spliceosome C complex. Component of the XAB2 complex, a multimeric protein complex composed of XAB2, PRPF19, AQR, ZNF830, ISY1, and PPIE. Identified in a pentameric intron-binding (IB) complex composed of AQR, XAB2, ISY1, ZNF830 and PPIE that is incorporated into the spliceosome as a preassembled complex. The IB complex does not contain PRPF19. Within the spliceosome, interacts with SNRPA1, SF3B1, SF3B3, SF3A1 and SF3A2.</text>
</comment>
<comment type="catalytic activity">
    <reaction evidence="13">
        <text>ATP + H2O = ADP + phosphate + H(+)</text>
        <dbReference type="Rhea" id="RHEA:13065"/>
        <dbReference type="ChEBI" id="CHEBI:15377"/>
        <dbReference type="ChEBI" id="CHEBI:15378"/>
        <dbReference type="ChEBI" id="CHEBI:30616"/>
        <dbReference type="ChEBI" id="CHEBI:43474"/>
        <dbReference type="ChEBI" id="CHEBI:456216"/>
        <dbReference type="EC" id="3.6.4.13"/>
    </reaction>
</comment>
<dbReference type="Pfam" id="PF21143">
    <property type="entry name" value="Aquarius_N_2nd"/>
    <property type="match status" value="1"/>
</dbReference>